<dbReference type="PROSITE" id="PS50991">
    <property type="entry name" value="PYR_CT"/>
    <property type="match status" value="1"/>
</dbReference>
<proteinExistence type="inferred from homology"/>
<keyword evidence="3 5" id="KW-0456">Lyase</keyword>
<dbReference type="PANTHER" id="PTHR42738:SF7">
    <property type="entry name" value="HYDROXYMETHYLGLUTARYL-COA LYASE"/>
    <property type="match status" value="1"/>
</dbReference>
<dbReference type="Pfam" id="PF00682">
    <property type="entry name" value="HMGL-like"/>
    <property type="match status" value="1"/>
</dbReference>
<dbReference type="InterPro" id="IPR043594">
    <property type="entry name" value="HMGL"/>
</dbReference>
<evidence type="ECO:0000256" key="1">
    <source>
        <dbReference type="ARBA" id="ARBA00009405"/>
    </source>
</evidence>
<dbReference type="NCBIfam" id="NF004283">
    <property type="entry name" value="PRK05692.1"/>
    <property type="match status" value="1"/>
</dbReference>
<dbReference type="GO" id="GO:0006552">
    <property type="term" value="P:L-leucine catabolic process"/>
    <property type="evidence" value="ECO:0007669"/>
    <property type="project" value="TreeGrafter"/>
</dbReference>
<evidence type="ECO:0000259" key="4">
    <source>
        <dbReference type="PROSITE" id="PS50991"/>
    </source>
</evidence>
<dbReference type="CDD" id="cd07938">
    <property type="entry name" value="DRE_TIM_HMGL"/>
    <property type="match status" value="1"/>
</dbReference>
<dbReference type="Proteomes" id="UP000274033">
    <property type="component" value="Unassembled WGS sequence"/>
</dbReference>
<organism evidence="5 6">
    <name type="scientific">Lysinibacillus composti</name>
    <dbReference type="NCBI Taxonomy" id="720633"/>
    <lineage>
        <taxon>Bacteria</taxon>
        <taxon>Bacillati</taxon>
        <taxon>Bacillota</taxon>
        <taxon>Bacilli</taxon>
        <taxon>Bacillales</taxon>
        <taxon>Bacillaceae</taxon>
        <taxon>Lysinibacillus</taxon>
    </lineage>
</organism>
<comment type="caution">
    <text evidence="5">The sequence shown here is derived from an EMBL/GenBank/DDBJ whole genome shotgun (WGS) entry which is preliminary data.</text>
</comment>
<dbReference type="GO" id="GO:0004419">
    <property type="term" value="F:hydroxymethylglutaryl-CoA lyase activity"/>
    <property type="evidence" value="ECO:0007669"/>
    <property type="project" value="TreeGrafter"/>
</dbReference>
<dbReference type="GO" id="GO:0046951">
    <property type="term" value="P:ketone body biosynthetic process"/>
    <property type="evidence" value="ECO:0007669"/>
    <property type="project" value="TreeGrafter"/>
</dbReference>
<dbReference type="PANTHER" id="PTHR42738">
    <property type="entry name" value="HYDROXYMETHYLGLUTARYL-COA LYASE"/>
    <property type="match status" value="1"/>
</dbReference>
<dbReference type="OrthoDB" id="9784013at2"/>
<protein>
    <submittedName>
        <fullName evidence="5">Hydroxymethylglutaryl-CoA lyase</fullName>
    </submittedName>
</protein>
<sequence>MKIHINEVVTRDGFQMESKIPSISYKLDLINSLIDAGIKNIELTSFVHPKYVPQMADAEELFSKIPRRSDVTYSAIALNERGVDRAQKAKADEINLVFSLSETHNRKNANQTVDESIQFVQKLLMGESVLQEQIPINIAISTAFGCPFEGLYTKEKLFPIIERIVEYNPNSINLADTTGMANPKQVEETCYAVKSKWPNLKVGLHLHNTRGMGLANVIAGIRGGVTHFDAALGGIGGCPFAPGATGNICTEDTVHMLEQMGYDTGIDVDKLILASRGLEKELEKTLSGQIMKAGKSSDTHTA</sequence>
<evidence type="ECO:0000313" key="6">
    <source>
        <dbReference type="Proteomes" id="UP000274033"/>
    </source>
</evidence>
<dbReference type="RefSeq" id="WP_124764280.1">
    <property type="nucleotide sequence ID" value="NZ_JAFBDY010000006.1"/>
</dbReference>
<dbReference type="GO" id="GO:0046872">
    <property type="term" value="F:metal ion binding"/>
    <property type="evidence" value="ECO:0007669"/>
    <property type="project" value="UniProtKB-KW"/>
</dbReference>
<feature type="domain" description="Pyruvate carboxyltransferase" evidence="4">
    <location>
        <begin position="3"/>
        <end position="272"/>
    </location>
</feature>
<reference evidence="5 6" key="1">
    <citation type="journal article" date="2013" name="J. Microbiol.">
        <title>Lysinibacillus chungkukjangi sp. nov., isolated from Chungkukjang, Korean fermented soybean food.</title>
        <authorList>
            <person name="Kim S.J."/>
            <person name="Jang Y.H."/>
            <person name="Hamada M."/>
            <person name="Ahn J.H."/>
            <person name="Weon H.Y."/>
            <person name="Suzuki K."/>
            <person name="Whang K.S."/>
            <person name="Kwon S.W."/>
        </authorList>
    </citation>
    <scope>NUCLEOTIDE SEQUENCE [LARGE SCALE GENOMIC DNA]</scope>
    <source>
        <strain evidence="5 6">MCCC 1A12701</strain>
    </source>
</reference>
<dbReference type="AlphaFoldDB" id="A0A3N9USJ3"/>
<keyword evidence="2" id="KW-0479">Metal-binding</keyword>
<evidence type="ECO:0000256" key="2">
    <source>
        <dbReference type="ARBA" id="ARBA00022723"/>
    </source>
</evidence>
<name>A0A3N9USJ3_9BACI</name>
<evidence type="ECO:0000256" key="3">
    <source>
        <dbReference type="ARBA" id="ARBA00023239"/>
    </source>
</evidence>
<dbReference type="InterPro" id="IPR000891">
    <property type="entry name" value="PYR_CT"/>
</dbReference>
<keyword evidence="6" id="KW-1185">Reference proteome</keyword>
<dbReference type="EMBL" id="RRCT01000007">
    <property type="protein sequence ID" value="RQW74856.1"/>
    <property type="molecule type" value="Genomic_DNA"/>
</dbReference>
<comment type="similarity">
    <text evidence="1">Belongs to the HMG-CoA lyase family.</text>
</comment>
<evidence type="ECO:0000313" key="5">
    <source>
        <dbReference type="EMBL" id="RQW74856.1"/>
    </source>
</evidence>
<gene>
    <name evidence="5" type="ORF">EBB45_09675</name>
</gene>
<dbReference type="InterPro" id="IPR013785">
    <property type="entry name" value="Aldolase_TIM"/>
</dbReference>
<accession>A0A3N9USJ3</accession>
<dbReference type="SUPFAM" id="SSF51569">
    <property type="entry name" value="Aldolase"/>
    <property type="match status" value="1"/>
</dbReference>
<dbReference type="Gene3D" id="3.20.20.70">
    <property type="entry name" value="Aldolase class I"/>
    <property type="match status" value="1"/>
</dbReference>